<dbReference type="Gene3D" id="3.60.15.10">
    <property type="entry name" value="Ribonuclease Z/Hydroxyacylglutathione hydrolase-like"/>
    <property type="match status" value="1"/>
</dbReference>
<proteinExistence type="predicted"/>
<protein>
    <submittedName>
        <fullName evidence="3">Uncharacterized protein</fullName>
    </submittedName>
</protein>
<evidence type="ECO:0000313" key="3">
    <source>
        <dbReference type="EMBL" id="KAK4413610.1"/>
    </source>
</evidence>
<dbReference type="PANTHER" id="PTHR46094">
    <property type="entry name" value="INTEGRATOR COMPLEX SUBUNIT 9"/>
    <property type="match status" value="1"/>
</dbReference>
<dbReference type="EMBL" id="JACGWO010000012">
    <property type="protein sequence ID" value="KAK4413610.1"/>
    <property type="molecule type" value="Genomic_DNA"/>
</dbReference>
<keyword evidence="2" id="KW-0539">Nucleus</keyword>
<evidence type="ECO:0000313" key="4">
    <source>
        <dbReference type="Proteomes" id="UP001293254"/>
    </source>
</evidence>
<keyword evidence="4" id="KW-1185">Reference proteome</keyword>
<dbReference type="Proteomes" id="UP001293254">
    <property type="component" value="Unassembled WGS sequence"/>
</dbReference>
<dbReference type="InterPro" id="IPR027074">
    <property type="entry name" value="Integrator_9su"/>
</dbReference>
<accession>A0AAE1XKH1</accession>
<gene>
    <name evidence="3" type="ORF">Salat_2773700</name>
</gene>
<dbReference type="GO" id="GO:0034472">
    <property type="term" value="P:snRNA 3'-end processing"/>
    <property type="evidence" value="ECO:0007669"/>
    <property type="project" value="TreeGrafter"/>
</dbReference>
<comment type="caution">
    <text evidence="3">The sequence shown here is derived from an EMBL/GenBank/DDBJ whole genome shotgun (WGS) entry which is preliminary data.</text>
</comment>
<organism evidence="3 4">
    <name type="scientific">Sesamum alatum</name>
    <dbReference type="NCBI Taxonomy" id="300844"/>
    <lineage>
        <taxon>Eukaryota</taxon>
        <taxon>Viridiplantae</taxon>
        <taxon>Streptophyta</taxon>
        <taxon>Embryophyta</taxon>
        <taxon>Tracheophyta</taxon>
        <taxon>Spermatophyta</taxon>
        <taxon>Magnoliopsida</taxon>
        <taxon>eudicotyledons</taxon>
        <taxon>Gunneridae</taxon>
        <taxon>Pentapetalae</taxon>
        <taxon>asterids</taxon>
        <taxon>lamiids</taxon>
        <taxon>Lamiales</taxon>
        <taxon>Pedaliaceae</taxon>
        <taxon>Sesamum</taxon>
    </lineage>
</organism>
<dbReference type="InterPro" id="IPR036866">
    <property type="entry name" value="RibonucZ/Hydroxyglut_hydro"/>
</dbReference>
<evidence type="ECO:0000256" key="1">
    <source>
        <dbReference type="ARBA" id="ARBA00004123"/>
    </source>
</evidence>
<dbReference type="PANTHER" id="PTHR46094:SF1">
    <property type="entry name" value="INTEGRATOR COMPLEX SUBUNIT 9"/>
    <property type="match status" value="1"/>
</dbReference>
<dbReference type="GO" id="GO:0032039">
    <property type="term" value="C:integrator complex"/>
    <property type="evidence" value="ECO:0007669"/>
    <property type="project" value="InterPro"/>
</dbReference>
<evidence type="ECO:0000256" key="2">
    <source>
        <dbReference type="ARBA" id="ARBA00023242"/>
    </source>
</evidence>
<reference evidence="3" key="1">
    <citation type="submission" date="2020-06" db="EMBL/GenBank/DDBJ databases">
        <authorList>
            <person name="Li T."/>
            <person name="Hu X."/>
            <person name="Zhang T."/>
            <person name="Song X."/>
            <person name="Zhang H."/>
            <person name="Dai N."/>
            <person name="Sheng W."/>
            <person name="Hou X."/>
            <person name="Wei L."/>
        </authorList>
    </citation>
    <scope>NUCLEOTIDE SEQUENCE</scope>
    <source>
        <strain evidence="3">3651</strain>
        <tissue evidence="3">Leaf</tissue>
    </source>
</reference>
<sequence>MRVSLSATDVKACMLKVESLKYAEEACYGGTMIIKAFSSGLEIGSCNWGISGPKGSISYISSSVFPSAAATICNYKALQRSDVILYSDLSSCNGPGNDDNCSGPVDDVNSEGHDTLLNDDDEYLEEMEKLNFICSCSVDCIKAGGSVLIPIARLGIILQLLERFALDLASEKYEGSHFCHFFCCRRAYCIYKYHSRMVV</sequence>
<name>A0AAE1XKH1_9LAMI</name>
<dbReference type="SUPFAM" id="SSF56281">
    <property type="entry name" value="Metallo-hydrolase/oxidoreductase"/>
    <property type="match status" value="1"/>
</dbReference>
<reference evidence="3" key="2">
    <citation type="journal article" date="2024" name="Plant">
        <title>Genomic evolution and insights into agronomic trait innovations of Sesamum species.</title>
        <authorList>
            <person name="Miao H."/>
            <person name="Wang L."/>
            <person name="Qu L."/>
            <person name="Liu H."/>
            <person name="Sun Y."/>
            <person name="Le M."/>
            <person name="Wang Q."/>
            <person name="Wei S."/>
            <person name="Zheng Y."/>
            <person name="Lin W."/>
            <person name="Duan Y."/>
            <person name="Cao H."/>
            <person name="Xiong S."/>
            <person name="Wang X."/>
            <person name="Wei L."/>
            <person name="Li C."/>
            <person name="Ma Q."/>
            <person name="Ju M."/>
            <person name="Zhao R."/>
            <person name="Li G."/>
            <person name="Mu C."/>
            <person name="Tian Q."/>
            <person name="Mei H."/>
            <person name="Zhang T."/>
            <person name="Gao T."/>
            <person name="Zhang H."/>
        </authorList>
    </citation>
    <scope>NUCLEOTIDE SEQUENCE</scope>
    <source>
        <strain evidence="3">3651</strain>
    </source>
</reference>
<dbReference type="AlphaFoldDB" id="A0AAE1XKH1"/>
<comment type="subcellular location">
    <subcellularLocation>
        <location evidence="1">Nucleus</location>
    </subcellularLocation>
</comment>